<feature type="compositionally biased region" description="Low complexity" evidence="2">
    <location>
        <begin position="362"/>
        <end position="372"/>
    </location>
</feature>
<comment type="caution">
    <text evidence="4">The sequence shown here is derived from an EMBL/GenBank/DDBJ whole genome shotgun (WGS) entry which is preliminary data.</text>
</comment>
<evidence type="ECO:0000313" key="4">
    <source>
        <dbReference type="EMBL" id="CAD6448579.1"/>
    </source>
</evidence>
<feature type="compositionally biased region" description="Low complexity" evidence="2">
    <location>
        <begin position="14"/>
        <end position="31"/>
    </location>
</feature>
<dbReference type="PANTHER" id="PTHR13309:SF0">
    <property type="entry name" value="FMR1-INTERACTING PROTEIN NUFIP1"/>
    <property type="match status" value="1"/>
</dbReference>
<sequence>MLGNWSQGGPQGPPQNYNNNYNAPTPTAPRGRPPICFTCGQEGHYVKDCPRQNQNGQVAMATPQAANVDEYGVTSQTKQWANVQNGQMGSKYAPYPGPESAPMSQFTDPGQNAQFNGSSISAPYATNLPYQQHSTTHPSQQEFQQQGFQQQNHQPQGPPHHAYSNYHQNKPYKQPVTNGANYNQQAQQQNVSQGYQAPYNQYPQSNSPQQYGTPTQPQNGEQFSSSVPTTPFQHQNNGYTQGYNNQGRSASYQSQGTPSQGQWNGSPPSTTSLNGSQQQQVQVQSSSGFHQEFRRSQSQQSQQSGSRMGSQQVQHGESRSGSQQPPISSPELNKRGLYIPRSKNTPHTAPNKVSSQPVETPRASSRASSVASTPYGSPTSRNNISEWDGHPADMREDGDRSDEEKQFNWDYKKIFKAAGEKHETVALAQPLANRFDMTPVPLIDKKSTITISRYARRENLKEYTQSARKTPQWPYLQEDPTFQDFKTEDDPVPFQELDACMKLKHGDAYVSIATRKATAAVVPRTGKRKPSTSEQDDVDDQLQADFPTLQNNKRQKVDDQMSKSADGLPRFSDDNTENEAPSVAEALDDIWAPQAGESADPTEALLASLGVSGAPKPVEPGPPIMIPIEELQQPTYSPQQPPYEPQQTSYSNQAPYNQQPPFNVHQQTPYNLQSPFNAQQPIYAQQTAFNPQQPPYNIQQPPYNQQPLFNTQHPPFNARQPPYNQQSPFNAQQPPFNPLRPHHNAQQPYNSHRHPFNPSMANQAFRQDSGYANAPPPFSGPQAFNYQPIPPPPPPPLEEEPMFDPWPEHNVTTTPPPTDQADNDKENGTKGDEENVAPESPLSPTSLEILGKINKEPVKPRKIVRVISGKKGKESQRLSEEAAPKLKRAAPVVDAAYSRRW</sequence>
<dbReference type="Pfam" id="PF00098">
    <property type="entry name" value="zf-CCHC"/>
    <property type="match status" value="1"/>
</dbReference>
<feature type="compositionally biased region" description="Polar residues" evidence="2">
    <location>
        <begin position="248"/>
        <end position="275"/>
    </location>
</feature>
<dbReference type="GO" id="GO:0005634">
    <property type="term" value="C:nucleus"/>
    <property type="evidence" value="ECO:0007669"/>
    <property type="project" value="TreeGrafter"/>
</dbReference>
<dbReference type="Proteomes" id="UP000624404">
    <property type="component" value="Unassembled WGS sequence"/>
</dbReference>
<evidence type="ECO:0000256" key="2">
    <source>
        <dbReference type="SAM" id="MobiDB-lite"/>
    </source>
</evidence>
<feature type="compositionally biased region" description="Low complexity" evidence="2">
    <location>
        <begin position="695"/>
        <end position="707"/>
    </location>
</feature>
<dbReference type="GO" id="GO:0003723">
    <property type="term" value="F:RNA binding"/>
    <property type="evidence" value="ECO:0007669"/>
    <property type="project" value="InterPro"/>
</dbReference>
<feature type="region of interest" description="Disordered" evidence="2">
    <location>
        <begin position="89"/>
        <end position="406"/>
    </location>
</feature>
<feature type="compositionally biased region" description="Low complexity" evidence="2">
    <location>
        <begin position="626"/>
        <end position="638"/>
    </location>
</feature>
<dbReference type="InterPro" id="IPR039136">
    <property type="entry name" value="NUFIP1-like"/>
</dbReference>
<feature type="compositionally biased region" description="Polar residues" evidence="2">
    <location>
        <begin position="374"/>
        <end position="385"/>
    </location>
</feature>
<dbReference type="PROSITE" id="PS50158">
    <property type="entry name" value="ZF_CCHC"/>
    <property type="match status" value="1"/>
</dbReference>
<feature type="domain" description="CCHC-type" evidence="3">
    <location>
        <begin position="36"/>
        <end position="51"/>
    </location>
</feature>
<gene>
    <name evidence="4" type="ORF">SCLTRI_LOCUS8371</name>
</gene>
<keyword evidence="5" id="KW-1185">Reference proteome</keyword>
<feature type="region of interest" description="Disordered" evidence="2">
    <location>
        <begin position="866"/>
        <end position="901"/>
    </location>
</feature>
<keyword evidence="1" id="KW-0863">Zinc-finger</keyword>
<name>A0A8H2W1Z2_9HELO</name>
<dbReference type="InterPro" id="IPR036875">
    <property type="entry name" value="Znf_CCHC_sf"/>
</dbReference>
<dbReference type="PANTHER" id="PTHR13309">
    <property type="entry name" value="NUCLEAR FRAGILE X MENTAL RETARDATION PROTEIN INTERACTING PROTEIN 1"/>
    <property type="match status" value="1"/>
</dbReference>
<feature type="compositionally biased region" description="Low complexity" evidence="2">
    <location>
        <begin position="178"/>
        <end position="197"/>
    </location>
</feature>
<dbReference type="AlphaFoldDB" id="A0A8H2W1Z2"/>
<feature type="region of interest" description="Disordered" evidence="2">
    <location>
        <begin position="519"/>
        <end position="854"/>
    </location>
</feature>
<feature type="compositionally biased region" description="Basic and acidic residues" evidence="2">
    <location>
        <begin position="871"/>
        <end position="884"/>
    </location>
</feature>
<keyword evidence="1" id="KW-0862">Zinc</keyword>
<evidence type="ECO:0000256" key="1">
    <source>
        <dbReference type="PROSITE-ProRule" id="PRU00047"/>
    </source>
</evidence>
<reference evidence="4" key="1">
    <citation type="submission" date="2020-10" db="EMBL/GenBank/DDBJ databases">
        <authorList>
            <person name="Kusch S."/>
        </authorList>
    </citation>
    <scope>NUCLEOTIDE SEQUENCE</scope>
    <source>
        <strain evidence="4">SwB9</strain>
    </source>
</reference>
<feature type="compositionally biased region" description="Polar residues" evidence="2">
    <location>
        <begin position="652"/>
        <end position="689"/>
    </location>
</feature>
<feature type="compositionally biased region" description="Low complexity" evidence="2">
    <location>
        <begin position="296"/>
        <end position="314"/>
    </location>
</feature>
<feature type="compositionally biased region" description="Low complexity" evidence="2">
    <location>
        <begin position="233"/>
        <end position="247"/>
    </location>
</feature>
<dbReference type="SUPFAM" id="SSF57756">
    <property type="entry name" value="Retrovirus zinc finger-like domains"/>
    <property type="match status" value="1"/>
</dbReference>
<dbReference type="InterPro" id="IPR001878">
    <property type="entry name" value="Znf_CCHC"/>
</dbReference>
<keyword evidence="1" id="KW-0479">Metal-binding</keyword>
<proteinExistence type="predicted"/>
<feature type="compositionally biased region" description="Basic and acidic residues" evidence="2">
    <location>
        <begin position="387"/>
        <end position="406"/>
    </location>
</feature>
<feature type="compositionally biased region" description="Basic and acidic residues" evidence="2">
    <location>
        <begin position="822"/>
        <end position="833"/>
    </location>
</feature>
<dbReference type="GO" id="GO:0008270">
    <property type="term" value="F:zinc ion binding"/>
    <property type="evidence" value="ECO:0007669"/>
    <property type="project" value="UniProtKB-KW"/>
</dbReference>
<evidence type="ECO:0000259" key="3">
    <source>
        <dbReference type="PROSITE" id="PS50158"/>
    </source>
</evidence>
<evidence type="ECO:0000313" key="5">
    <source>
        <dbReference type="Proteomes" id="UP000624404"/>
    </source>
</evidence>
<feature type="compositionally biased region" description="Low complexity" evidence="2">
    <location>
        <begin position="137"/>
        <end position="161"/>
    </location>
</feature>
<dbReference type="OrthoDB" id="3550095at2759"/>
<feature type="compositionally biased region" description="Low complexity" evidence="2">
    <location>
        <begin position="276"/>
        <end position="287"/>
    </location>
</feature>
<accession>A0A8H2W1Z2</accession>
<feature type="compositionally biased region" description="Polar residues" evidence="2">
    <location>
        <begin position="102"/>
        <end position="121"/>
    </location>
</feature>
<feature type="region of interest" description="Disordered" evidence="2">
    <location>
        <begin position="1"/>
        <end position="31"/>
    </location>
</feature>
<dbReference type="GO" id="GO:0000492">
    <property type="term" value="P:box C/D snoRNP assembly"/>
    <property type="evidence" value="ECO:0007669"/>
    <property type="project" value="TreeGrafter"/>
</dbReference>
<dbReference type="SMART" id="SM00343">
    <property type="entry name" value="ZnF_C2HC"/>
    <property type="match status" value="1"/>
</dbReference>
<organism evidence="4 5">
    <name type="scientific">Sclerotinia trifoliorum</name>
    <dbReference type="NCBI Taxonomy" id="28548"/>
    <lineage>
        <taxon>Eukaryota</taxon>
        <taxon>Fungi</taxon>
        <taxon>Dikarya</taxon>
        <taxon>Ascomycota</taxon>
        <taxon>Pezizomycotina</taxon>
        <taxon>Leotiomycetes</taxon>
        <taxon>Helotiales</taxon>
        <taxon>Sclerotiniaceae</taxon>
        <taxon>Sclerotinia</taxon>
    </lineage>
</organism>
<feature type="compositionally biased region" description="Polar residues" evidence="2">
    <location>
        <begin position="722"/>
        <end position="734"/>
    </location>
</feature>
<dbReference type="Gene3D" id="4.10.60.10">
    <property type="entry name" value="Zinc finger, CCHC-type"/>
    <property type="match status" value="1"/>
</dbReference>
<dbReference type="EMBL" id="CAJHIA010000032">
    <property type="protein sequence ID" value="CAD6448579.1"/>
    <property type="molecule type" value="Genomic_DNA"/>
</dbReference>
<feature type="compositionally biased region" description="Polar residues" evidence="2">
    <location>
        <begin position="198"/>
        <end position="232"/>
    </location>
</feature>
<feature type="compositionally biased region" description="Polar residues" evidence="2">
    <location>
        <begin position="342"/>
        <end position="358"/>
    </location>
</feature>
<protein>
    <submittedName>
        <fullName evidence="4">Fdc64b1f-fbcc-4dd3-8a24-d8e943f51f40</fullName>
    </submittedName>
</protein>